<proteinExistence type="predicted"/>
<protein>
    <submittedName>
        <fullName evidence="1">Uncharacterized protein</fullName>
    </submittedName>
</protein>
<gene>
    <name evidence="1" type="ORF">LTR37_017975</name>
</gene>
<organism evidence="1 2">
    <name type="scientific">Vermiconidia calcicola</name>
    <dbReference type="NCBI Taxonomy" id="1690605"/>
    <lineage>
        <taxon>Eukaryota</taxon>
        <taxon>Fungi</taxon>
        <taxon>Dikarya</taxon>
        <taxon>Ascomycota</taxon>
        <taxon>Pezizomycotina</taxon>
        <taxon>Dothideomycetes</taxon>
        <taxon>Dothideomycetidae</taxon>
        <taxon>Mycosphaerellales</taxon>
        <taxon>Extremaceae</taxon>
        <taxon>Vermiconidia</taxon>
    </lineage>
</organism>
<evidence type="ECO:0000313" key="2">
    <source>
        <dbReference type="Proteomes" id="UP001281147"/>
    </source>
</evidence>
<reference evidence="1" key="1">
    <citation type="submission" date="2023-07" db="EMBL/GenBank/DDBJ databases">
        <title>Black Yeasts Isolated from many extreme environments.</title>
        <authorList>
            <person name="Coleine C."/>
            <person name="Stajich J.E."/>
            <person name="Selbmann L."/>
        </authorList>
    </citation>
    <scope>NUCLEOTIDE SEQUENCE</scope>
    <source>
        <strain evidence="1">CCFEE 5714</strain>
    </source>
</reference>
<accession>A0ACC3MIJ9</accession>
<comment type="caution">
    <text evidence="1">The sequence shown here is derived from an EMBL/GenBank/DDBJ whole genome shotgun (WGS) entry which is preliminary data.</text>
</comment>
<evidence type="ECO:0000313" key="1">
    <source>
        <dbReference type="EMBL" id="KAK3696404.1"/>
    </source>
</evidence>
<dbReference type="Proteomes" id="UP001281147">
    <property type="component" value="Unassembled WGS sequence"/>
</dbReference>
<name>A0ACC3MIJ9_9PEZI</name>
<keyword evidence="2" id="KW-1185">Reference proteome</keyword>
<dbReference type="EMBL" id="JAUTXU010000242">
    <property type="protein sequence ID" value="KAK3696404.1"/>
    <property type="molecule type" value="Genomic_DNA"/>
</dbReference>
<sequence>MATNTEPQISQESIASFHEHLGKSKRILALLGAGLSASSGLPTFRGKGGLWRTHQSMSLATPGAFNEDPGLVWQFYSYRRHMSLQAKPNPAHYALAALAEKIPGFQTLSQNVDGLSPRAKHPPKQLQLLHGSLFDLKCADRHCGYIREDYTDPIVPALAIPTSGADLTSNETREQDISDVSVSIPKLKHHELPQCPKCKKALLRPGVVWFGENLPFTVLETVDDYLASREKIDLMLVIGTSAKVHPAAGYIDKARQRGARVAVINTDENDRPPRGWNDGDWFFCGDAAQILPELLKPVIGDLPKP</sequence>